<feature type="compositionally biased region" description="Basic and acidic residues" evidence="1">
    <location>
        <begin position="30"/>
        <end position="45"/>
    </location>
</feature>
<gene>
    <name evidence="2" type="ORF">NEIMUCOT_04878</name>
</gene>
<comment type="caution">
    <text evidence="2">The sequence shown here is derived from an EMBL/GenBank/DDBJ whole genome shotgun (WGS) entry which is preliminary data.</text>
</comment>
<reference evidence="2 3" key="1">
    <citation type="submission" date="2009-10" db="EMBL/GenBank/DDBJ databases">
        <authorList>
            <person name="Weinstock G."/>
            <person name="Sodergren E."/>
            <person name="Clifton S."/>
            <person name="Fulton L."/>
            <person name="Fulton B."/>
            <person name="Courtney L."/>
            <person name="Fronick C."/>
            <person name="Harrison M."/>
            <person name="Strong C."/>
            <person name="Farmer C."/>
            <person name="Delahaunty K."/>
            <person name="Markovic C."/>
            <person name="Hall O."/>
            <person name="Minx P."/>
            <person name="Tomlinson C."/>
            <person name="Mitreva M."/>
            <person name="Nelson J."/>
            <person name="Hou S."/>
            <person name="Wollam A."/>
            <person name="Pepin K.H."/>
            <person name="Johnson M."/>
            <person name="Bhonagiri V."/>
            <person name="Nash W.E."/>
            <person name="Warren W."/>
            <person name="Chinwalla A."/>
            <person name="Mardis E.R."/>
            <person name="Wilson R.K."/>
        </authorList>
    </citation>
    <scope>NUCLEOTIDE SEQUENCE [LARGE SCALE GENOMIC DNA]</scope>
    <source>
        <strain evidence="3">ATCC 25996 / DSM 4631 / NCTC 10774 / M26</strain>
    </source>
</reference>
<protein>
    <submittedName>
        <fullName evidence="2">Uncharacterized protein</fullName>
    </submittedName>
</protein>
<accession>D2ZW85</accession>
<dbReference type="EMBL" id="ACDX02000006">
    <property type="protein sequence ID" value="EFC88829.1"/>
    <property type="molecule type" value="Genomic_DNA"/>
</dbReference>
<organism evidence="2 3">
    <name type="scientific">Neisseria mucosa (strain ATCC 25996 / DSM 4631 / NCTC 10774 / M26)</name>
    <dbReference type="NCBI Taxonomy" id="546266"/>
    <lineage>
        <taxon>Bacteria</taxon>
        <taxon>Pseudomonadati</taxon>
        <taxon>Pseudomonadota</taxon>
        <taxon>Betaproteobacteria</taxon>
        <taxon>Neisseriales</taxon>
        <taxon>Neisseriaceae</taxon>
        <taxon>Neisseria</taxon>
    </lineage>
</organism>
<dbReference type="AlphaFoldDB" id="D2ZW85"/>
<proteinExistence type="predicted"/>
<evidence type="ECO:0000313" key="2">
    <source>
        <dbReference type="EMBL" id="EFC88829.1"/>
    </source>
</evidence>
<dbReference type="STRING" id="546266.NEIMUCOT_04878"/>
<dbReference type="Proteomes" id="UP000003344">
    <property type="component" value="Unassembled WGS sequence"/>
</dbReference>
<feature type="region of interest" description="Disordered" evidence="1">
    <location>
        <begin position="22"/>
        <end position="45"/>
    </location>
</feature>
<evidence type="ECO:0000256" key="1">
    <source>
        <dbReference type="SAM" id="MobiDB-lite"/>
    </source>
</evidence>
<evidence type="ECO:0000313" key="3">
    <source>
        <dbReference type="Proteomes" id="UP000003344"/>
    </source>
</evidence>
<name>D2ZW85_NEIM2</name>
<sequence length="45" mass="5295">MIIYLFQNFHIHRRFTHKRVSASSVISSRSSEKADNSPIKEIEYA</sequence>